<dbReference type="Gene3D" id="3.40.50.620">
    <property type="entry name" value="HUPs"/>
    <property type="match status" value="1"/>
</dbReference>
<keyword evidence="10" id="KW-1185">Reference proteome</keyword>
<sequence>MLRLNSKFINIKSYRLASNIIFNENNSTLKNLLKVSTLLKENNDVILVNYKSNDQPSSVELATKASKFSKVYEINGDSIKEPERVTSLLSAVLKDNSDVENVIFNTQTLSKNIFPRLAAQIDVQPTNDIVKIIDENTFIKPTYAGNLLAKVEYKQAASKTKILSFRTSNFPLDDAEETVLLNNIEKTNDIPNENLCLDTPHNKFVENNIPDSTGRPDLTTAKVVVTGGRGLQNKDNFEKMTSLLADSFASIKKYGNQKASIGATRAVVDAGYANNSLQIGQTGKIVQPDLYIACGVSGAIQHLAGMKNSKIIVNINKEEGAPLEQISDYTLIADANEAIPQLAKKISDL</sequence>
<feature type="binding site" evidence="6">
    <location>
        <position position="229"/>
    </location>
    <ligand>
        <name>FAD</name>
        <dbReference type="ChEBI" id="CHEBI:57692"/>
    </ligand>
</feature>
<dbReference type="GO" id="GO:0033539">
    <property type="term" value="P:fatty acid beta-oxidation using acyl-CoA dehydrogenase"/>
    <property type="evidence" value="ECO:0007669"/>
    <property type="project" value="TreeGrafter"/>
</dbReference>
<name>A0A1L0AXL6_9ASCO</name>
<feature type="binding site" evidence="6">
    <location>
        <begin position="295"/>
        <end position="302"/>
    </location>
    <ligand>
        <name>FAD</name>
        <dbReference type="ChEBI" id="CHEBI:57692"/>
    </ligand>
</feature>
<proteinExistence type="inferred from homology"/>
<dbReference type="PANTHER" id="PTHR43153:SF1">
    <property type="entry name" value="ELECTRON TRANSFER FLAVOPROTEIN SUBUNIT ALPHA, MITOCHONDRIAL"/>
    <property type="match status" value="1"/>
</dbReference>
<evidence type="ECO:0000256" key="4">
    <source>
        <dbReference type="ARBA" id="ARBA00025416"/>
    </source>
</evidence>
<dbReference type="GO" id="GO:0009055">
    <property type="term" value="F:electron transfer activity"/>
    <property type="evidence" value="ECO:0007669"/>
    <property type="project" value="InterPro"/>
</dbReference>
<dbReference type="VEuPathDB" id="FungiDB:HGUI_01016"/>
<evidence type="ECO:0000313" key="10">
    <source>
        <dbReference type="Proteomes" id="UP000183365"/>
    </source>
</evidence>
<dbReference type="Proteomes" id="UP000183365">
    <property type="component" value="Unassembled WGS sequence"/>
</dbReference>
<evidence type="ECO:0000259" key="8">
    <source>
        <dbReference type="Pfam" id="PF01012"/>
    </source>
</evidence>
<dbReference type="InterPro" id="IPR001308">
    <property type="entry name" value="ETF_a/FixB"/>
</dbReference>
<reference evidence="10" key="1">
    <citation type="submission" date="2016-11" db="EMBL/GenBank/DDBJ databases">
        <authorList>
            <person name="Guldener U."/>
        </authorList>
    </citation>
    <scope>NUCLEOTIDE SEQUENCE [LARGE SCALE GENOMIC DNA]</scope>
</reference>
<dbReference type="Pfam" id="PF01012">
    <property type="entry name" value="ETF"/>
    <property type="match status" value="1"/>
</dbReference>
<keyword evidence="5 6" id="KW-0274">FAD</keyword>
<comment type="subcellular location">
    <subcellularLocation>
        <location evidence="1 5">Mitochondrion matrix</location>
    </subcellularLocation>
</comment>
<evidence type="ECO:0000256" key="2">
    <source>
        <dbReference type="ARBA" id="ARBA00005817"/>
    </source>
</evidence>
<dbReference type="InterPro" id="IPR014729">
    <property type="entry name" value="Rossmann-like_a/b/a_fold"/>
</dbReference>
<gene>
    <name evidence="9" type="ORF">HGUI_01016</name>
</gene>
<comment type="subunit">
    <text evidence="3 5">Heterodimer of an alpha and a beta subunit.</text>
</comment>
<dbReference type="PANTHER" id="PTHR43153">
    <property type="entry name" value="ELECTRON TRANSFER FLAVOPROTEIN ALPHA"/>
    <property type="match status" value="1"/>
</dbReference>
<evidence type="ECO:0000313" key="9">
    <source>
        <dbReference type="EMBL" id="SGZ38816.1"/>
    </source>
</evidence>
<dbReference type="Gene3D" id="3.40.50.1220">
    <property type="entry name" value="TPP-binding domain"/>
    <property type="match status" value="1"/>
</dbReference>
<dbReference type="EMBL" id="FQNF01000012">
    <property type="protein sequence ID" value="SGZ38816.1"/>
    <property type="molecule type" value="Genomic_DNA"/>
</dbReference>
<dbReference type="InterPro" id="IPR029035">
    <property type="entry name" value="DHS-like_NAD/FAD-binding_dom"/>
</dbReference>
<keyword evidence="5" id="KW-0813">Transport</keyword>
<feature type="binding site" evidence="6">
    <location>
        <position position="316"/>
    </location>
    <ligand>
        <name>FAD</name>
        <dbReference type="ChEBI" id="CHEBI:57692"/>
    </ligand>
</feature>
<dbReference type="GO" id="GO:0050660">
    <property type="term" value="F:flavin adenine dinucleotide binding"/>
    <property type="evidence" value="ECO:0007669"/>
    <property type="project" value="InterPro"/>
</dbReference>
<dbReference type="InterPro" id="IPR014731">
    <property type="entry name" value="ETF_asu_C"/>
</dbReference>
<evidence type="ECO:0000256" key="1">
    <source>
        <dbReference type="ARBA" id="ARBA00004305"/>
    </source>
</evidence>
<evidence type="ECO:0000259" key="7">
    <source>
        <dbReference type="Pfam" id="PF00766"/>
    </source>
</evidence>
<dbReference type="GO" id="GO:0005759">
    <property type="term" value="C:mitochondrial matrix"/>
    <property type="evidence" value="ECO:0007669"/>
    <property type="project" value="UniProtKB-SubCell"/>
</dbReference>
<dbReference type="AlphaFoldDB" id="A0A1L0AXL6"/>
<evidence type="ECO:0000256" key="5">
    <source>
        <dbReference type="PIRNR" id="PIRNR000089"/>
    </source>
</evidence>
<dbReference type="Pfam" id="PF00766">
    <property type="entry name" value="ETF_alpha"/>
    <property type="match status" value="1"/>
</dbReference>
<keyword evidence="5" id="KW-0496">Mitochondrion</keyword>
<feature type="binding site" evidence="6">
    <location>
        <begin position="264"/>
        <end position="265"/>
    </location>
    <ligand>
        <name>FAD</name>
        <dbReference type="ChEBI" id="CHEBI:57692"/>
    </ligand>
</feature>
<feature type="binding site" evidence="6">
    <location>
        <begin position="278"/>
        <end position="282"/>
    </location>
    <ligand>
        <name>FAD</name>
        <dbReference type="ChEBI" id="CHEBI:57692"/>
    </ligand>
</feature>
<organism evidence="9 10">
    <name type="scientific">Hanseniaspora guilliermondii</name>
    <dbReference type="NCBI Taxonomy" id="56406"/>
    <lineage>
        <taxon>Eukaryota</taxon>
        <taxon>Fungi</taxon>
        <taxon>Dikarya</taxon>
        <taxon>Ascomycota</taxon>
        <taxon>Saccharomycotina</taxon>
        <taxon>Saccharomycetes</taxon>
        <taxon>Saccharomycodales</taxon>
        <taxon>Saccharomycodaceae</taxon>
        <taxon>Hanseniaspora</taxon>
    </lineage>
</organism>
<dbReference type="PIRSF" id="PIRSF000089">
    <property type="entry name" value="Electra_flavoP_a"/>
    <property type="match status" value="1"/>
</dbReference>
<dbReference type="SUPFAM" id="SSF52402">
    <property type="entry name" value="Adenine nucleotide alpha hydrolases-like"/>
    <property type="match status" value="1"/>
</dbReference>
<comment type="similarity">
    <text evidence="2 5">Belongs to the ETF alpha-subunit/FixB family.</text>
</comment>
<dbReference type="SUPFAM" id="SSF52467">
    <property type="entry name" value="DHS-like NAD/FAD-binding domain"/>
    <property type="match status" value="1"/>
</dbReference>
<evidence type="ECO:0000256" key="3">
    <source>
        <dbReference type="ARBA" id="ARBA00011355"/>
    </source>
</evidence>
<accession>A0A1L0AXL6</accession>
<keyword evidence="5" id="KW-0285">Flavoprotein</keyword>
<comment type="function">
    <text evidence="4 5">The electron transfer flavoprotein serves as a specific electron acceptor for several dehydrogenases, including five acyl-CoA dehydrogenases, glutaryl-CoA and sarcosine dehydrogenase. It transfers the electrons to the main mitochondrial respiratory chain via ETF-ubiquinone oxidoreductase (ETF dehydrogenase).</text>
</comment>
<dbReference type="OrthoDB" id="1715808at2759"/>
<protein>
    <recommendedName>
        <fullName evidence="5">Probable electron transfer flavoprotein subunit alpha</fullName>
    </recommendedName>
</protein>
<feature type="domain" description="Electron transfer flavoprotein alpha subunit C-terminal" evidence="7">
    <location>
        <begin position="217"/>
        <end position="307"/>
    </location>
</feature>
<evidence type="ECO:0000256" key="6">
    <source>
        <dbReference type="PIRSR" id="PIRSR000089-1"/>
    </source>
</evidence>
<keyword evidence="5" id="KW-0249">Electron transport</keyword>
<comment type="cofactor">
    <cofactor evidence="5 6">
        <name>FAD</name>
        <dbReference type="ChEBI" id="CHEBI:57692"/>
    </cofactor>
    <text evidence="5 6">Binds 1 FAD per dimer.</text>
</comment>
<feature type="domain" description="Electron transfer flavoprotein alpha/beta-subunit N-terminal" evidence="8">
    <location>
        <begin position="44"/>
        <end position="172"/>
    </location>
</feature>
<dbReference type="InterPro" id="IPR014730">
    <property type="entry name" value="ETF_a/b_N"/>
</dbReference>